<dbReference type="STRING" id="1314783.A0A165QV97"/>
<dbReference type="Pfam" id="PF08589">
    <property type="entry name" value="ATG43"/>
    <property type="match status" value="1"/>
</dbReference>
<evidence type="ECO:0000313" key="3">
    <source>
        <dbReference type="Proteomes" id="UP000076727"/>
    </source>
</evidence>
<dbReference type="InterPro" id="IPR013898">
    <property type="entry name" value="Atg43"/>
</dbReference>
<dbReference type="GO" id="GO:0140580">
    <property type="term" value="F:mitochondrion autophagosome adaptor activity"/>
    <property type="evidence" value="ECO:0007669"/>
    <property type="project" value="InterPro"/>
</dbReference>
<dbReference type="PANTHER" id="PTHR38699">
    <property type="entry name" value="CHROMOSOME 1, WHOLE GENOME SHOTGUN SEQUENCE"/>
    <property type="match status" value="1"/>
</dbReference>
<dbReference type="OrthoDB" id="2430343at2759"/>
<gene>
    <name evidence="2" type="ORF">DAEQUDRAFT_765020</name>
</gene>
<proteinExistence type="predicted"/>
<reference evidence="2 3" key="1">
    <citation type="journal article" date="2016" name="Mol. Biol. Evol.">
        <title>Comparative Genomics of Early-Diverging Mushroom-Forming Fungi Provides Insights into the Origins of Lignocellulose Decay Capabilities.</title>
        <authorList>
            <person name="Nagy L.G."/>
            <person name="Riley R."/>
            <person name="Tritt A."/>
            <person name="Adam C."/>
            <person name="Daum C."/>
            <person name="Floudas D."/>
            <person name="Sun H."/>
            <person name="Yadav J.S."/>
            <person name="Pangilinan J."/>
            <person name="Larsson K.H."/>
            <person name="Matsuura K."/>
            <person name="Barry K."/>
            <person name="Labutti K."/>
            <person name="Kuo R."/>
            <person name="Ohm R.A."/>
            <person name="Bhattacharya S.S."/>
            <person name="Shirouzu T."/>
            <person name="Yoshinaga Y."/>
            <person name="Martin F.M."/>
            <person name="Grigoriev I.V."/>
            <person name="Hibbett D.S."/>
        </authorList>
    </citation>
    <scope>NUCLEOTIDE SEQUENCE [LARGE SCALE GENOMIC DNA]</scope>
    <source>
        <strain evidence="2 3">L-15889</strain>
    </source>
</reference>
<evidence type="ECO:0000313" key="2">
    <source>
        <dbReference type="EMBL" id="KZT69977.1"/>
    </source>
</evidence>
<evidence type="ECO:0000256" key="1">
    <source>
        <dbReference type="SAM" id="MobiDB-lite"/>
    </source>
</evidence>
<protein>
    <submittedName>
        <fullName evidence="2">Uncharacterized protein</fullName>
    </submittedName>
</protein>
<feature type="compositionally biased region" description="Low complexity" evidence="1">
    <location>
        <begin position="25"/>
        <end position="43"/>
    </location>
</feature>
<dbReference type="AlphaFoldDB" id="A0A165QV97"/>
<feature type="region of interest" description="Disordered" evidence="1">
    <location>
        <begin position="1"/>
        <end position="45"/>
    </location>
</feature>
<name>A0A165QV97_9APHY</name>
<dbReference type="PANTHER" id="PTHR38699:SF1">
    <property type="entry name" value="MITOPHAGY RECEPTOR ATG43"/>
    <property type="match status" value="1"/>
</dbReference>
<accession>A0A165QV97</accession>
<dbReference type="GO" id="GO:0000423">
    <property type="term" value="P:mitophagy"/>
    <property type="evidence" value="ECO:0007669"/>
    <property type="project" value="InterPro"/>
</dbReference>
<dbReference type="EMBL" id="KV429054">
    <property type="protein sequence ID" value="KZT69977.1"/>
    <property type="molecule type" value="Genomic_DNA"/>
</dbReference>
<keyword evidence="3" id="KW-1185">Reference proteome</keyword>
<dbReference type="Proteomes" id="UP000076727">
    <property type="component" value="Unassembled WGS sequence"/>
</dbReference>
<organism evidence="2 3">
    <name type="scientific">Daedalea quercina L-15889</name>
    <dbReference type="NCBI Taxonomy" id="1314783"/>
    <lineage>
        <taxon>Eukaryota</taxon>
        <taxon>Fungi</taxon>
        <taxon>Dikarya</taxon>
        <taxon>Basidiomycota</taxon>
        <taxon>Agaricomycotina</taxon>
        <taxon>Agaricomycetes</taxon>
        <taxon>Polyporales</taxon>
        <taxon>Fomitopsis</taxon>
    </lineage>
</organism>
<sequence>MAAVKKSEASGPARRGLWRKRRCRASSSSSTATTPQPSPMAQQEQLAGTARALQLQREYLDKSGHALPQRRIPAVPDLRFEQSYLASIKPYVHIERTPDKQLTSDVKGKGKAVDTQGCASQVTAEVITVQWGRVVWITTRDQIISPLLQGALRGLAGVFLTPLLAEAGAKFHAWWSKGAFRSDRPGQEGHGVGWLRNWIGSLTVAGGSAARFS</sequence>